<accession>A0AA48H8G9</accession>
<dbReference type="Gene3D" id="3.60.15.10">
    <property type="entry name" value="Ribonuclease Z/Hydroxyacylglutathione hydrolase-like"/>
    <property type="match status" value="1"/>
</dbReference>
<protein>
    <submittedName>
        <fullName evidence="2">MBL fold hydrolase</fullName>
    </submittedName>
</protein>
<dbReference type="EMBL" id="AP027266">
    <property type="protein sequence ID" value="BDW85687.1"/>
    <property type="molecule type" value="Genomic_DNA"/>
</dbReference>
<proteinExistence type="predicted"/>
<dbReference type="Pfam" id="PF00753">
    <property type="entry name" value="Lactamase_B"/>
    <property type="match status" value="1"/>
</dbReference>
<dbReference type="InterPro" id="IPR036388">
    <property type="entry name" value="WH-like_DNA-bd_sf"/>
</dbReference>
<keyword evidence="2" id="KW-0378">Hydrolase</keyword>
<sequence length="297" mass="31394">MKSESGVVVLEPGLRRLTAPNPSPMTLHGTNTYLLGEGEIAVIDPGPDHAGHMAAILAALAPGERIGAILITHSHRDHSPLARPLSRATGARVLAAGPSDWGRSPVMAALAAQGRIGGGEGVDRDFAPDDQIAEGDGITGDWGEITVVETPGHMANHLSFGWNGALFTGDHVMGWSTSLVSPPDGDMGAFMASCRRLAGRDDRIYFPGHGEPVCAPQHRIAELIAHREGREAQILSALSDMEKATADDLAARLYADLDPRLLPAAGRNVLAHLLDLAQRNLVLALDDPSPEARFTPR</sequence>
<dbReference type="SUPFAM" id="SSF56281">
    <property type="entry name" value="Metallo-hydrolase/oxidoreductase"/>
    <property type="match status" value="1"/>
</dbReference>
<reference evidence="2 3" key="1">
    <citation type="submission" date="2023-01" db="EMBL/GenBank/DDBJ databases">
        <title>Complete genome sequence of Roseicyclus marinus strain Dej080120_10.</title>
        <authorList>
            <person name="Ueki S."/>
            <person name="Maruyama F."/>
        </authorList>
    </citation>
    <scope>NUCLEOTIDE SEQUENCE [LARGE SCALE GENOMIC DNA]</scope>
    <source>
        <strain evidence="2 3">Dej080120_10</strain>
    </source>
</reference>
<organism evidence="2 3">
    <name type="scientific">Roseicyclus marinus</name>
    <dbReference type="NCBI Taxonomy" id="2161673"/>
    <lineage>
        <taxon>Bacteria</taxon>
        <taxon>Pseudomonadati</taxon>
        <taxon>Pseudomonadota</taxon>
        <taxon>Alphaproteobacteria</taxon>
        <taxon>Rhodobacterales</taxon>
        <taxon>Roseobacteraceae</taxon>
        <taxon>Roseicyclus</taxon>
    </lineage>
</organism>
<name>A0AA48H8G9_9RHOB</name>
<dbReference type="Gene3D" id="1.10.10.10">
    <property type="entry name" value="Winged helix-like DNA-binding domain superfamily/Winged helix DNA-binding domain"/>
    <property type="match status" value="1"/>
</dbReference>
<dbReference type="GO" id="GO:0016787">
    <property type="term" value="F:hydrolase activity"/>
    <property type="evidence" value="ECO:0007669"/>
    <property type="project" value="UniProtKB-KW"/>
</dbReference>
<dbReference type="PANTHER" id="PTHR23131">
    <property type="entry name" value="ENDORIBONUCLEASE LACTB2"/>
    <property type="match status" value="1"/>
</dbReference>
<dbReference type="Proteomes" id="UP001337723">
    <property type="component" value="Chromosome"/>
</dbReference>
<dbReference type="AlphaFoldDB" id="A0AA48H8G9"/>
<dbReference type="KEGG" id="rmai:MACH21_18640"/>
<evidence type="ECO:0000313" key="3">
    <source>
        <dbReference type="Proteomes" id="UP001337723"/>
    </source>
</evidence>
<dbReference type="InterPro" id="IPR050662">
    <property type="entry name" value="Sec-metab_biosynth-thioest"/>
</dbReference>
<gene>
    <name evidence="2" type="ORF">MACH21_18640</name>
</gene>
<keyword evidence="3" id="KW-1185">Reference proteome</keyword>
<dbReference type="PANTHER" id="PTHR23131:SF0">
    <property type="entry name" value="ENDORIBONUCLEASE LACTB2"/>
    <property type="match status" value="1"/>
</dbReference>
<dbReference type="InterPro" id="IPR036866">
    <property type="entry name" value="RibonucZ/Hydroxyglut_hydro"/>
</dbReference>
<evidence type="ECO:0000259" key="1">
    <source>
        <dbReference type="SMART" id="SM00849"/>
    </source>
</evidence>
<dbReference type="CDD" id="cd16278">
    <property type="entry name" value="metallo-hydrolase-like_MBL-fold"/>
    <property type="match status" value="1"/>
</dbReference>
<dbReference type="InterPro" id="IPR041516">
    <property type="entry name" value="LACTB2_WH"/>
</dbReference>
<dbReference type="InterPro" id="IPR001279">
    <property type="entry name" value="Metallo-B-lactamas"/>
</dbReference>
<feature type="domain" description="Metallo-beta-lactamase" evidence="1">
    <location>
        <begin position="29"/>
        <end position="209"/>
    </location>
</feature>
<evidence type="ECO:0000313" key="2">
    <source>
        <dbReference type="EMBL" id="BDW85687.1"/>
    </source>
</evidence>
<dbReference type="SMART" id="SM00849">
    <property type="entry name" value="Lactamase_B"/>
    <property type="match status" value="1"/>
</dbReference>
<dbReference type="Pfam" id="PF17778">
    <property type="entry name" value="WHD_BLACT"/>
    <property type="match status" value="1"/>
</dbReference>